<accession>A0ABX0ZKW0</accession>
<sequence>MSTFSAAMVAARDQAQALVRDLSATEPVLFADFPSGEGCTWCDCPVTAPDTVPCGGCTRPATTVLRLYRAGEQADVWPVCDSHLGDARRVIAIYVASTAPG</sequence>
<evidence type="ECO:0000313" key="1">
    <source>
        <dbReference type="EMBL" id="NJP42301.1"/>
    </source>
</evidence>
<proteinExistence type="predicted"/>
<gene>
    <name evidence="1" type="ORF">HCN08_02550</name>
</gene>
<reference evidence="1 2" key="1">
    <citation type="submission" date="2020-03" db="EMBL/GenBank/DDBJ databases">
        <title>WGS of actinomycetes isolated from Thailand.</title>
        <authorList>
            <person name="Thawai C."/>
        </authorList>
    </citation>
    <scope>NUCLEOTIDE SEQUENCE [LARGE SCALE GENOMIC DNA]</scope>
    <source>
        <strain evidence="1 2">PRB2-1</strain>
    </source>
</reference>
<dbReference type="EMBL" id="JAATEJ010000001">
    <property type="protein sequence ID" value="NJP42301.1"/>
    <property type="molecule type" value="Genomic_DNA"/>
</dbReference>
<comment type="caution">
    <text evidence="1">The sequence shown here is derived from an EMBL/GenBank/DDBJ whole genome shotgun (WGS) entry which is preliminary data.</text>
</comment>
<keyword evidence="2" id="KW-1185">Reference proteome</keyword>
<protein>
    <submittedName>
        <fullName evidence="1">Uncharacterized protein</fullName>
    </submittedName>
</protein>
<dbReference type="RefSeq" id="WP_167981133.1">
    <property type="nucleotide sequence ID" value="NZ_JAATEJ010000001.1"/>
</dbReference>
<name>A0ABX0ZKW0_9ACTN</name>
<evidence type="ECO:0000313" key="2">
    <source>
        <dbReference type="Proteomes" id="UP000734511"/>
    </source>
</evidence>
<organism evidence="1 2">
    <name type="scientific">Actinacidiphila epipremni</name>
    <dbReference type="NCBI Taxonomy" id="2053013"/>
    <lineage>
        <taxon>Bacteria</taxon>
        <taxon>Bacillati</taxon>
        <taxon>Actinomycetota</taxon>
        <taxon>Actinomycetes</taxon>
        <taxon>Kitasatosporales</taxon>
        <taxon>Streptomycetaceae</taxon>
        <taxon>Actinacidiphila</taxon>
    </lineage>
</organism>
<dbReference type="Proteomes" id="UP000734511">
    <property type="component" value="Unassembled WGS sequence"/>
</dbReference>